<sequence>MGNESATVATVGGIGMSTLGQRLDLLFAAAHRLGDTPPSESDVAAAVTAAGGVPVTEQEVAALRNGATHADPALLTRVAAHFGCAPEYLIDGDADLEVQLRFQIAVRNAGVRHLSLRSLAERQDLSVADMRSWLTVLEQLPPH</sequence>
<evidence type="ECO:0000313" key="2">
    <source>
        <dbReference type="Proteomes" id="UP000013525"/>
    </source>
</evidence>
<dbReference type="AlphaFoldDB" id="R7WKX6"/>
<dbReference type="GO" id="GO:0003677">
    <property type="term" value="F:DNA binding"/>
    <property type="evidence" value="ECO:0007669"/>
    <property type="project" value="InterPro"/>
</dbReference>
<gene>
    <name evidence="1" type="ORF">Rrhod_2707</name>
</gene>
<comment type="caution">
    <text evidence="1">The sequence shown here is derived from an EMBL/GenBank/DDBJ whole genome shotgun (WGS) entry which is preliminary data.</text>
</comment>
<dbReference type="EMBL" id="APMY01000078">
    <property type="protein sequence ID" value="EOM75953.1"/>
    <property type="molecule type" value="Genomic_DNA"/>
</dbReference>
<dbReference type="InterPro" id="IPR010982">
    <property type="entry name" value="Lambda_DNA-bd_dom_sf"/>
</dbReference>
<dbReference type="Gene3D" id="1.10.260.40">
    <property type="entry name" value="lambda repressor-like DNA-binding domains"/>
    <property type="match status" value="1"/>
</dbReference>
<protein>
    <recommendedName>
        <fullName evidence="3">HTH cro/C1-type domain-containing protein</fullName>
    </recommendedName>
</protein>
<name>R7WKX6_9NOCA</name>
<dbReference type="eggNOG" id="ENOG50326YB">
    <property type="taxonomic scope" value="Bacteria"/>
</dbReference>
<dbReference type="PATRIC" id="fig|1273125.3.peg.2590"/>
<dbReference type="Proteomes" id="UP000013525">
    <property type="component" value="Unassembled WGS sequence"/>
</dbReference>
<proteinExistence type="predicted"/>
<organism evidence="1 2">
    <name type="scientific">Rhodococcus rhodnii LMG 5362</name>
    <dbReference type="NCBI Taxonomy" id="1273125"/>
    <lineage>
        <taxon>Bacteria</taxon>
        <taxon>Bacillati</taxon>
        <taxon>Actinomycetota</taxon>
        <taxon>Actinomycetes</taxon>
        <taxon>Mycobacteriales</taxon>
        <taxon>Nocardiaceae</taxon>
        <taxon>Rhodococcus</taxon>
    </lineage>
</organism>
<accession>R7WKX6</accession>
<reference evidence="1 2" key="1">
    <citation type="journal article" date="2013" name="Genome Announc.">
        <title>Draft Genome Sequence of Rhodococcus rhodnii Strain LMG5362, a Symbiont of Rhodnius prolixus (Hemiptera, Reduviidae, Triatominae), the Principle Vector of Trypanosoma cruzi.</title>
        <authorList>
            <person name="Pachebat J.A."/>
            <person name="van Keulen G."/>
            <person name="Whitten M.M."/>
            <person name="Girdwood S."/>
            <person name="Del Sol R."/>
            <person name="Dyson P.J."/>
            <person name="Facey P.D."/>
        </authorList>
    </citation>
    <scope>NUCLEOTIDE SEQUENCE [LARGE SCALE GENOMIC DNA]</scope>
    <source>
        <strain evidence="1 2">LMG 5362</strain>
    </source>
</reference>
<keyword evidence="2" id="KW-1185">Reference proteome</keyword>
<evidence type="ECO:0008006" key="3">
    <source>
        <dbReference type="Google" id="ProtNLM"/>
    </source>
</evidence>
<evidence type="ECO:0000313" key="1">
    <source>
        <dbReference type="EMBL" id="EOM75953.1"/>
    </source>
</evidence>